<name>U7QHC5_9CYAN</name>
<dbReference type="AlphaFoldDB" id="U7QHC5"/>
<sequence length="645" mass="73269">MHILGISAYYHDSAAALVRDGEIIAAAQEERFSRKKHDARFPEHAIRYCLQQANITLLDVDHIVFYDKPLVKFERLLETYLSYAPNGFRSFIMAMPVWLKEKLYLKTILKKEFSNLLGVKRAKLPKLMFSEHHQSHAASAYFPSPFERAAVLCLDGVGEWATTTVWLGEGNTLTPQWEIDFPHSLGLLYSAFTYYTGFKVNSGEYKLMGLAPYGQPKYVDTILTHLIDLKDDGTFRLNMDYFNYTVGLTMTNKKFDQLFAGPPRQPETKLTQREMDIAASIQVVTEEVVLRLSRTVQKELNVDYLCMAGGVALNCVANGRILREGPFKDIWIQPAAGDAGGALGAALAVWYQYHNQPRTVEPEKVFAVSTTVENPAIKNSTIATLEPKIKTVSAPKDRMKGAYLGPRFSDEDILLYLDSINAAYVRLEDAKLMPRLAEILDEGNVVGWFQGRMEFGPRSLGGRSIIGDPRNSKMQSVMNLKIKYRESFRPFAPSVLAERVSDYFDMNSASPYMLLVAPVKKDVRISMTAEQQQLFGIDQLKIPRSEIPAITHVDYSARVQTVHQDTNPRYHDLISHFEKRTGCGVIVNTSFNVRGEPIVCTPEDAYRCFMRTEMDYLVLENYLLAKSDQTPWEKDESWKQEFELD</sequence>
<dbReference type="Gene3D" id="3.90.870.20">
    <property type="entry name" value="Carbamoyltransferase, C-terminal domain"/>
    <property type="match status" value="1"/>
</dbReference>
<dbReference type="InterPro" id="IPR003696">
    <property type="entry name" value="Carbtransf_dom"/>
</dbReference>
<dbReference type="RefSeq" id="WP_023067289.1">
    <property type="nucleotide sequence ID" value="NZ_AUZM01000036.1"/>
</dbReference>
<dbReference type="InterPro" id="IPR031730">
    <property type="entry name" value="Carbam_trans_C"/>
</dbReference>
<dbReference type="PANTHER" id="PTHR34847">
    <property type="entry name" value="NODULATION PROTEIN U"/>
    <property type="match status" value="1"/>
</dbReference>
<dbReference type="Gene3D" id="3.30.420.40">
    <property type="match status" value="2"/>
</dbReference>
<organism evidence="4 5">
    <name type="scientific">Lyngbya aestuarii BL J</name>
    <dbReference type="NCBI Taxonomy" id="1348334"/>
    <lineage>
        <taxon>Bacteria</taxon>
        <taxon>Bacillati</taxon>
        <taxon>Cyanobacteriota</taxon>
        <taxon>Cyanophyceae</taxon>
        <taxon>Oscillatoriophycideae</taxon>
        <taxon>Oscillatoriales</taxon>
        <taxon>Microcoleaceae</taxon>
        <taxon>Lyngbya</taxon>
    </lineage>
</organism>
<evidence type="ECO:0000256" key="1">
    <source>
        <dbReference type="ARBA" id="ARBA00006129"/>
    </source>
</evidence>
<comment type="caution">
    <text evidence="4">The sequence shown here is derived from an EMBL/GenBank/DDBJ whole genome shotgun (WGS) entry which is preliminary data.</text>
</comment>
<dbReference type="InterPro" id="IPR051338">
    <property type="entry name" value="NodU/CmcH_Carbamoyltrnsfr"/>
</dbReference>
<evidence type="ECO:0000313" key="4">
    <source>
        <dbReference type="EMBL" id="ERT06450.1"/>
    </source>
</evidence>
<dbReference type="PATRIC" id="fig|1348334.3.peg.3429"/>
<dbReference type="SUPFAM" id="SSF53067">
    <property type="entry name" value="Actin-like ATPase domain"/>
    <property type="match status" value="1"/>
</dbReference>
<dbReference type="Pfam" id="PF16861">
    <property type="entry name" value="Carbam_trans_C"/>
    <property type="match status" value="1"/>
</dbReference>
<dbReference type="Proteomes" id="UP000017127">
    <property type="component" value="Unassembled WGS sequence"/>
</dbReference>
<keyword evidence="4" id="KW-0808">Transferase</keyword>
<feature type="domain" description="Carbamoyltransferase C-terminal" evidence="3">
    <location>
        <begin position="437"/>
        <end position="626"/>
    </location>
</feature>
<protein>
    <submittedName>
        <fullName evidence="4">Carbamoyltransferase family protein</fullName>
    </submittedName>
</protein>
<evidence type="ECO:0000313" key="5">
    <source>
        <dbReference type="Proteomes" id="UP000017127"/>
    </source>
</evidence>
<evidence type="ECO:0000259" key="3">
    <source>
        <dbReference type="Pfam" id="PF16861"/>
    </source>
</evidence>
<accession>U7QHC5</accession>
<evidence type="ECO:0000259" key="2">
    <source>
        <dbReference type="Pfam" id="PF02543"/>
    </source>
</evidence>
<dbReference type="OrthoDB" id="9780777at2"/>
<dbReference type="InterPro" id="IPR043129">
    <property type="entry name" value="ATPase_NBD"/>
</dbReference>
<dbReference type="Pfam" id="PF02543">
    <property type="entry name" value="Carbam_trans_N"/>
    <property type="match status" value="1"/>
</dbReference>
<dbReference type="GO" id="GO:0016740">
    <property type="term" value="F:transferase activity"/>
    <property type="evidence" value="ECO:0007669"/>
    <property type="project" value="UniProtKB-KW"/>
</dbReference>
<reference evidence="4 5" key="1">
    <citation type="journal article" date="2013" name="Front. Microbiol.">
        <title>Comparative genomic analyses of the cyanobacterium, Lyngbya aestuarii BL J, a powerful hydrogen producer.</title>
        <authorList>
            <person name="Kothari A."/>
            <person name="Vaughn M."/>
            <person name="Garcia-Pichel F."/>
        </authorList>
    </citation>
    <scope>NUCLEOTIDE SEQUENCE [LARGE SCALE GENOMIC DNA]</scope>
    <source>
        <strain evidence="4 5">BL J</strain>
    </source>
</reference>
<comment type="similarity">
    <text evidence="1">Belongs to the NodU/CmcH family.</text>
</comment>
<keyword evidence="5" id="KW-1185">Reference proteome</keyword>
<dbReference type="CDD" id="cd24098">
    <property type="entry name" value="ASKHA_NBD_TobZ_N"/>
    <property type="match status" value="1"/>
</dbReference>
<dbReference type="EMBL" id="AUZM01000036">
    <property type="protein sequence ID" value="ERT06450.1"/>
    <property type="molecule type" value="Genomic_DNA"/>
</dbReference>
<dbReference type="PANTHER" id="PTHR34847:SF1">
    <property type="entry name" value="NODULATION PROTEIN U"/>
    <property type="match status" value="1"/>
</dbReference>
<proteinExistence type="inferred from homology"/>
<gene>
    <name evidence="4" type="ORF">M595_3546</name>
</gene>
<feature type="domain" description="Carbamoyltransferase" evidence="2">
    <location>
        <begin position="2"/>
        <end position="347"/>
    </location>
</feature>
<dbReference type="InterPro" id="IPR038152">
    <property type="entry name" value="Carbam_trans_C_sf"/>
</dbReference>